<dbReference type="EMBL" id="VSRR010002975">
    <property type="protein sequence ID" value="MPC34070.1"/>
    <property type="molecule type" value="Genomic_DNA"/>
</dbReference>
<comment type="caution">
    <text evidence="1">The sequence shown here is derived from an EMBL/GenBank/DDBJ whole genome shotgun (WGS) entry which is preliminary data.</text>
</comment>
<evidence type="ECO:0000313" key="2">
    <source>
        <dbReference type="Proteomes" id="UP000324222"/>
    </source>
</evidence>
<organism evidence="1 2">
    <name type="scientific">Portunus trituberculatus</name>
    <name type="common">Swimming crab</name>
    <name type="synonym">Neptunus trituberculatus</name>
    <dbReference type="NCBI Taxonomy" id="210409"/>
    <lineage>
        <taxon>Eukaryota</taxon>
        <taxon>Metazoa</taxon>
        <taxon>Ecdysozoa</taxon>
        <taxon>Arthropoda</taxon>
        <taxon>Crustacea</taxon>
        <taxon>Multicrustacea</taxon>
        <taxon>Malacostraca</taxon>
        <taxon>Eumalacostraca</taxon>
        <taxon>Eucarida</taxon>
        <taxon>Decapoda</taxon>
        <taxon>Pleocyemata</taxon>
        <taxon>Brachyura</taxon>
        <taxon>Eubrachyura</taxon>
        <taxon>Portunoidea</taxon>
        <taxon>Portunidae</taxon>
        <taxon>Portuninae</taxon>
        <taxon>Portunus</taxon>
    </lineage>
</organism>
<dbReference type="Proteomes" id="UP000324222">
    <property type="component" value="Unassembled WGS sequence"/>
</dbReference>
<dbReference type="AlphaFoldDB" id="A0A5B7EHW3"/>
<gene>
    <name evidence="1" type="ORF">E2C01_027444</name>
</gene>
<keyword evidence="2" id="KW-1185">Reference proteome</keyword>
<protein>
    <submittedName>
        <fullName evidence="1">Uncharacterized protein</fullName>
    </submittedName>
</protein>
<evidence type="ECO:0000313" key="1">
    <source>
        <dbReference type="EMBL" id="MPC34070.1"/>
    </source>
</evidence>
<accession>A0A5B7EHW3</accession>
<sequence>MTVKYKVRRVAGNDVVTAARQCSAEAQQNNLLPTHGCLHGPRSNTRHMQADELRAALRFFVAPCSALFRPAPPRPTRPRLNPLQREQRVSQGQLNIVTSLKSSPPHARGSSRRVWVTCGLIKVPVTSVGMLQHLHEVLSRSTEA</sequence>
<name>A0A5B7EHW3_PORTR</name>
<proteinExistence type="predicted"/>
<reference evidence="1 2" key="1">
    <citation type="submission" date="2019-05" db="EMBL/GenBank/DDBJ databases">
        <title>Another draft genome of Portunus trituberculatus and its Hox gene families provides insights of decapod evolution.</title>
        <authorList>
            <person name="Jeong J.-H."/>
            <person name="Song I."/>
            <person name="Kim S."/>
            <person name="Choi T."/>
            <person name="Kim D."/>
            <person name="Ryu S."/>
            <person name="Kim W."/>
        </authorList>
    </citation>
    <scope>NUCLEOTIDE SEQUENCE [LARGE SCALE GENOMIC DNA]</scope>
    <source>
        <tissue evidence="1">Muscle</tissue>
    </source>
</reference>